<dbReference type="InterPro" id="IPR022536">
    <property type="entry name" value="EspC"/>
</dbReference>
<dbReference type="Pfam" id="PF00182">
    <property type="entry name" value="Glyco_hydro_19"/>
    <property type="match status" value="1"/>
</dbReference>
<organism evidence="3 4">
    <name type="scientific">Mycolicibacter acidiphilus</name>
    <dbReference type="NCBI Taxonomy" id="2835306"/>
    <lineage>
        <taxon>Bacteria</taxon>
        <taxon>Bacillati</taxon>
        <taxon>Actinomycetota</taxon>
        <taxon>Actinomycetes</taxon>
        <taxon>Mycobacteriales</taxon>
        <taxon>Mycobacteriaceae</taxon>
        <taxon>Mycolicibacter</taxon>
    </lineage>
</organism>
<evidence type="ECO:0000313" key="4">
    <source>
        <dbReference type="Proteomes" id="UP001519535"/>
    </source>
</evidence>
<dbReference type="PANTHER" id="PTHR34408">
    <property type="entry name" value="FAMILY PROTEIN, PUTATIVE-RELATED"/>
    <property type="match status" value="1"/>
</dbReference>
<proteinExistence type="predicted"/>
<protein>
    <recommendedName>
        <fullName evidence="2">Glycoside hydrolase family 19 catalytic domain-containing protein</fullName>
    </recommendedName>
</protein>
<dbReference type="InterPro" id="IPR036689">
    <property type="entry name" value="ESAT-6-like_sf"/>
</dbReference>
<dbReference type="Pfam" id="PF10824">
    <property type="entry name" value="T7SS_ESX_EspC"/>
    <property type="match status" value="1"/>
</dbReference>
<evidence type="ECO:0000259" key="2">
    <source>
        <dbReference type="Pfam" id="PF00182"/>
    </source>
</evidence>
<dbReference type="EMBL" id="JAHCLR010000005">
    <property type="protein sequence ID" value="MBS9532788.1"/>
    <property type="molecule type" value="Genomic_DNA"/>
</dbReference>
<evidence type="ECO:0000313" key="3">
    <source>
        <dbReference type="EMBL" id="MBS9532788.1"/>
    </source>
</evidence>
<comment type="caution">
    <text evidence="3">The sequence shown here is derived from an EMBL/GenBank/DDBJ whole genome shotgun (WGS) entry which is preliminary data.</text>
</comment>
<gene>
    <name evidence="3" type="ORF">KIH27_04200</name>
</gene>
<sequence>MTGLLRVDPAVLEQTSAGLAGIATELGNTSAAPALRGAAGPLSGLDAALACQQVASAVENQSRQLGTDLSGYAENLQAAAEAYRRGDAAAADRIEGVEPEDRPADEAGDHGPDDGYHPVSADELRRIVPELTPERAEEIVGPLNDAMRDGGMDTPERQAAFISQLAVESDRFRTFEEYASGSEYEGRADLGNTEPGDGERYKGRGAIQVTGRYNYTRMSEDLGVDFVNHPELAARPEYAFKSALWYWNSRNGNAVADGGDIVKITEMVNGGHYGLAERTDYYNRGLQVLGE</sequence>
<dbReference type="InterPro" id="IPR023346">
    <property type="entry name" value="Lysozyme-like_dom_sf"/>
</dbReference>
<dbReference type="InterPro" id="IPR000726">
    <property type="entry name" value="Glyco_hydro_19_cat"/>
</dbReference>
<dbReference type="InterPro" id="IPR052354">
    <property type="entry name" value="Cell_Wall_Dynamics_Protein"/>
</dbReference>
<feature type="region of interest" description="Disordered" evidence="1">
    <location>
        <begin position="87"/>
        <end position="120"/>
    </location>
</feature>
<keyword evidence="4" id="KW-1185">Reference proteome</keyword>
<dbReference type="RefSeq" id="WP_214091680.1">
    <property type="nucleotide sequence ID" value="NZ_JAHCLR010000005.1"/>
</dbReference>
<evidence type="ECO:0000256" key="1">
    <source>
        <dbReference type="SAM" id="MobiDB-lite"/>
    </source>
</evidence>
<dbReference type="Proteomes" id="UP001519535">
    <property type="component" value="Unassembled WGS sequence"/>
</dbReference>
<feature type="domain" description="Glycoside hydrolase family 19 catalytic" evidence="2">
    <location>
        <begin position="196"/>
        <end position="253"/>
    </location>
</feature>
<dbReference type="Gene3D" id="1.10.530.10">
    <property type="match status" value="1"/>
</dbReference>
<name>A0ABS5REU2_9MYCO</name>
<dbReference type="SUPFAM" id="SSF53955">
    <property type="entry name" value="Lysozyme-like"/>
    <property type="match status" value="1"/>
</dbReference>
<accession>A0ABS5REU2</accession>
<reference evidence="3 4" key="1">
    <citation type="submission" date="2021-05" db="EMBL/GenBank/DDBJ databases">
        <title>Mycobacterium acidophilum sp. nov., an extremely acid-tolerant member of the genus Mycobacterium.</title>
        <authorList>
            <person name="Xia J."/>
        </authorList>
    </citation>
    <scope>NUCLEOTIDE SEQUENCE [LARGE SCALE GENOMIC DNA]</scope>
    <source>
        <strain evidence="3 4">M1</strain>
    </source>
</reference>
<dbReference type="SUPFAM" id="SSF140453">
    <property type="entry name" value="EsxAB dimer-like"/>
    <property type="match status" value="1"/>
</dbReference>
<dbReference type="PANTHER" id="PTHR34408:SF1">
    <property type="entry name" value="GLYCOSYL HYDROLASE FAMILY 19 DOMAIN-CONTAINING PROTEIN HI_1415"/>
    <property type="match status" value="1"/>
</dbReference>